<gene>
    <name evidence="2" type="ORF">I7I53_00851</name>
</gene>
<dbReference type="VEuPathDB" id="FungiDB:I7I53_00851"/>
<sequence length="341" mass="37784">MLYPVYIIHDIWIMEGKPSGDDAALLERLNALKPSTVQLGQTTLPFSLSDIDVDEPVDGLSARFMRLDTSASLGTSELRQGNLDPCINSGDEIENLLSDLQNKIWEKSQELDNENDVVNLLKKTKEVLNSSSQYQDLRGTREYPPQSEPSKKSDSGHNSEDKDADDYLQRILDELGVEDHQQAEAEKQSGCAAKENSMTGLETAPTNHSALDTEPITETPVSLQSPLNLPSILSALPPPPPQEARAIADSSCPTLPSAPTFTPADNSIHITNSQRGRHWKGINDNLKPFWCCICSDDASIKCVGCESELLYCPRCWREVHVEEGDAEERAHRVVKFERDKS</sequence>
<feature type="compositionally biased region" description="Basic and acidic residues" evidence="1">
    <location>
        <begin position="149"/>
        <end position="162"/>
    </location>
</feature>
<dbReference type="SUPFAM" id="SSF57845">
    <property type="entry name" value="B-box zinc-binding domain"/>
    <property type="match status" value="1"/>
</dbReference>
<feature type="compositionally biased region" description="Polar residues" evidence="1">
    <location>
        <begin position="196"/>
        <end position="209"/>
    </location>
</feature>
<dbReference type="AlphaFoldDB" id="A0A8A1LI03"/>
<dbReference type="InterPro" id="IPR044553">
    <property type="entry name" value="Bbox1_ANCHR"/>
</dbReference>
<feature type="region of interest" description="Disordered" evidence="1">
    <location>
        <begin position="129"/>
        <end position="162"/>
    </location>
</feature>
<dbReference type="Proteomes" id="UP000663419">
    <property type="component" value="Chromosome 3"/>
</dbReference>
<accession>A0A8A1LI03</accession>
<feature type="region of interest" description="Disordered" evidence="1">
    <location>
        <begin position="180"/>
        <end position="209"/>
    </location>
</feature>
<reference evidence="2" key="1">
    <citation type="submission" date="2021-01" db="EMBL/GenBank/DDBJ databases">
        <title>Chromosome-level genome assembly of a human fungal pathogen reveals clustering of transcriptionally co-regulated genes.</title>
        <authorList>
            <person name="Voorhies M."/>
            <person name="Cohen S."/>
            <person name="Shea T.P."/>
            <person name="Petrus S."/>
            <person name="Munoz J.F."/>
            <person name="Poplawski S."/>
            <person name="Goldman W.E."/>
            <person name="Michael T."/>
            <person name="Cuomo C.A."/>
            <person name="Sil A."/>
            <person name="Beyhan S."/>
        </authorList>
    </citation>
    <scope>NUCLEOTIDE SEQUENCE</scope>
    <source>
        <strain evidence="2">H88</strain>
    </source>
</reference>
<evidence type="ECO:0000313" key="2">
    <source>
        <dbReference type="EMBL" id="QSS53556.1"/>
    </source>
</evidence>
<evidence type="ECO:0000256" key="1">
    <source>
        <dbReference type="SAM" id="MobiDB-lite"/>
    </source>
</evidence>
<dbReference type="Pfam" id="PF22586">
    <property type="entry name" value="ANCHR-like_BBOX"/>
    <property type="match status" value="1"/>
</dbReference>
<dbReference type="PANTHER" id="PTHR46603:SF1">
    <property type="entry name" value="ABSCISSION_NOCUT CHECKPOINT REGULATOR"/>
    <property type="match status" value="1"/>
</dbReference>
<dbReference type="PANTHER" id="PTHR46603">
    <property type="entry name" value="ABSCISSION/NOCUT CHECKPOINT REGULATOR"/>
    <property type="match status" value="1"/>
</dbReference>
<evidence type="ECO:0000313" key="3">
    <source>
        <dbReference type="Proteomes" id="UP000663419"/>
    </source>
</evidence>
<protein>
    <submittedName>
        <fullName evidence="2">Uncharacterized protein</fullName>
    </submittedName>
</protein>
<name>A0A8A1LI03_AJEC8</name>
<organism evidence="2 3">
    <name type="scientific">Ajellomyces capsulatus (strain H88)</name>
    <name type="common">Darling's disease fungus</name>
    <name type="synonym">Histoplasma capsulatum</name>
    <dbReference type="NCBI Taxonomy" id="544711"/>
    <lineage>
        <taxon>Eukaryota</taxon>
        <taxon>Fungi</taxon>
        <taxon>Dikarya</taxon>
        <taxon>Ascomycota</taxon>
        <taxon>Pezizomycotina</taxon>
        <taxon>Eurotiomycetes</taxon>
        <taxon>Eurotiomycetidae</taxon>
        <taxon>Onygenales</taxon>
        <taxon>Ajellomycetaceae</taxon>
        <taxon>Histoplasma</taxon>
    </lineage>
</organism>
<dbReference type="EMBL" id="CP069104">
    <property type="protein sequence ID" value="QSS53556.1"/>
    <property type="molecule type" value="Genomic_DNA"/>
</dbReference>
<proteinExistence type="predicted"/>
<dbReference type="CDD" id="cd19817">
    <property type="entry name" value="Bbox1_ANCHR-like"/>
    <property type="match status" value="1"/>
</dbReference>